<dbReference type="InterPro" id="IPR045066">
    <property type="entry name" value="Beta_CA_cladeB"/>
</dbReference>
<dbReference type="EMBL" id="CP001291">
    <property type="protein sequence ID" value="ACK73307.1"/>
    <property type="molecule type" value="Genomic_DNA"/>
</dbReference>
<dbReference type="GO" id="GO:0004089">
    <property type="term" value="F:carbonate dehydratase activity"/>
    <property type="evidence" value="ECO:0007669"/>
    <property type="project" value="UniProtKB-UniRule"/>
</dbReference>
<dbReference type="CDD" id="cd00884">
    <property type="entry name" value="beta_CA_cladeB"/>
    <property type="match status" value="1"/>
</dbReference>
<comment type="similarity">
    <text evidence="1 14">Belongs to the beta-class carbonic anhydrase family.</text>
</comment>
<evidence type="ECO:0000313" key="16">
    <source>
        <dbReference type="EMBL" id="ACK73307.1"/>
    </source>
</evidence>
<evidence type="ECO:0000256" key="1">
    <source>
        <dbReference type="ARBA" id="ARBA00006217"/>
    </source>
</evidence>
<evidence type="ECO:0000256" key="12">
    <source>
        <dbReference type="ARBA" id="ARBA00048348"/>
    </source>
</evidence>
<dbReference type="STRING" id="65393.PCC7424_4953"/>
<feature type="region of interest" description="Disordered" evidence="15">
    <location>
        <begin position="236"/>
        <end position="278"/>
    </location>
</feature>
<dbReference type="GO" id="GO:0031470">
    <property type="term" value="C:carboxysome"/>
    <property type="evidence" value="ECO:0007669"/>
    <property type="project" value="UniProtKB-SubCell"/>
</dbReference>
<evidence type="ECO:0000256" key="9">
    <source>
        <dbReference type="ARBA" id="ARBA00023669"/>
    </source>
</evidence>
<proteinExistence type="inferred from homology"/>
<dbReference type="PROSITE" id="PS00704">
    <property type="entry name" value="PROK_CO2_ANHYDRASE_1"/>
    <property type="match status" value="1"/>
</dbReference>
<dbReference type="EC" id="4.2.1.1" evidence="2 14"/>
<evidence type="ECO:0000256" key="5">
    <source>
        <dbReference type="ARBA" id="ARBA00022833"/>
    </source>
</evidence>
<dbReference type="GO" id="GO:0008270">
    <property type="term" value="F:zinc ion binding"/>
    <property type="evidence" value="ECO:0007669"/>
    <property type="project" value="UniProtKB-UniRule"/>
</dbReference>
<keyword evidence="7" id="KW-0120">Carbon dioxide fixation</keyword>
<dbReference type="Pfam" id="PF00484">
    <property type="entry name" value="Pro_CA"/>
    <property type="match status" value="1"/>
</dbReference>
<dbReference type="InterPro" id="IPR036874">
    <property type="entry name" value="Carbonic_anhydrase_sf"/>
</dbReference>
<evidence type="ECO:0000256" key="7">
    <source>
        <dbReference type="ARBA" id="ARBA00023300"/>
    </source>
</evidence>
<dbReference type="PROSITE" id="PS00705">
    <property type="entry name" value="PROK_CO2_ANHYDRASE_2"/>
    <property type="match status" value="1"/>
</dbReference>
<dbReference type="InterPro" id="IPR015892">
    <property type="entry name" value="Carbonic_anhydrase_CS"/>
</dbReference>
<dbReference type="GO" id="GO:0015976">
    <property type="term" value="P:carbon utilization"/>
    <property type="evidence" value="ECO:0007669"/>
    <property type="project" value="InterPro"/>
</dbReference>
<comment type="cofactor">
    <cofactor evidence="13">
        <name>Zn(2+)</name>
        <dbReference type="ChEBI" id="CHEBI:29105"/>
    </cofactor>
    <text evidence="13">Binds 1 zinc ion per subunit.</text>
</comment>
<feature type="binding site" evidence="13">
    <location>
        <position position="101"/>
    </location>
    <ligand>
        <name>Zn(2+)</name>
        <dbReference type="ChEBI" id="CHEBI:29105"/>
    </ligand>
</feature>
<sequence>MKKLIEGLEKFQAGYFSLHRDLFEELAHGQKPRILFITCSDSRIDPNLITQAQVGDLFVIRNAGNMIPPYGATNGGEGAALEYALHALGIEQIIICGHSHCGAMKGLLKLNKLAEDMPLVYDWLKQAEATRRLVKDNYKDLEGEDLLEVTVAENVLTQLENLHTYPIVRSKLHQNKLSLHGWIYRIETGEVLAYDSVLHDFVAPHSRLPAPEPEYNFHPSCEIKKEQAFTVAQPYISSTEKSKKSSSNANGHSSSSQPSHDSHLSSQQWERIYRGSYR</sequence>
<dbReference type="PANTHER" id="PTHR11002:SF76">
    <property type="entry name" value="CARBONIC ANHYDRASE"/>
    <property type="match status" value="1"/>
</dbReference>
<evidence type="ECO:0000256" key="8">
    <source>
        <dbReference type="ARBA" id="ARBA00023587"/>
    </source>
</evidence>
<dbReference type="OrthoDB" id="9797527at2"/>
<evidence type="ECO:0000256" key="11">
    <source>
        <dbReference type="ARBA" id="ARBA00031969"/>
    </source>
</evidence>
<keyword evidence="4 13" id="KW-0479">Metal-binding</keyword>
<keyword evidence="6 14" id="KW-0456">Lyase</keyword>
<keyword evidence="5 13" id="KW-0862">Zinc</keyword>
<keyword evidence="10" id="KW-1283">Bacterial microcompartment</keyword>
<comment type="subcellular location">
    <subcellularLocation>
        <location evidence="8">Carboxysome</location>
    </subcellularLocation>
</comment>
<evidence type="ECO:0000256" key="13">
    <source>
        <dbReference type="PIRSR" id="PIRSR601765-1"/>
    </source>
</evidence>
<comment type="function">
    <text evidence="14">Reversible hydration of carbon dioxide.</text>
</comment>
<dbReference type="AlphaFoldDB" id="B7KFI2"/>
<dbReference type="eggNOG" id="COG0288">
    <property type="taxonomic scope" value="Bacteria"/>
</dbReference>
<comment type="catalytic activity">
    <reaction evidence="12 14">
        <text>hydrogencarbonate + H(+) = CO2 + H2O</text>
        <dbReference type="Rhea" id="RHEA:10748"/>
        <dbReference type="ChEBI" id="CHEBI:15377"/>
        <dbReference type="ChEBI" id="CHEBI:15378"/>
        <dbReference type="ChEBI" id="CHEBI:16526"/>
        <dbReference type="ChEBI" id="CHEBI:17544"/>
        <dbReference type="EC" id="4.2.1.1"/>
    </reaction>
</comment>
<dbReference type="GO" id="GO:0015977">
    <property type="term" value="P:carbon fixation"/>
    <property type="evidence" value="ECO:0007669"/>
    <property type="project" value="UniProtKB-KW"/>
</dbReference>
<evidence type="ECO:0000256" key="15">
    <source>
        <dbReference type="SAM" id="MobiDB-lite"/>
    </source>
</evidence>
<dbReference type="Proteomes" id="UP000002384">
    <property type="component" value="Chromosome"/>
</dbReference>
<evidence type="ECO:0000313" key="17">
    <source>
        <dbReference type="Proteomes" id="UP000002384"/>
    </source>
</evidence>
<dbReference type="KEGG" id="cyc:PCC7424_4953"/>
<evidence type="ECO:0000256" key="10">
    <source>
        <dbReference type="ARBA" id="ARBA00024446"/>
    </source>
</evidence>
<dbReference type="Gene3D" id="3.40.1050.10">
    <property type="entry name" value="Carbonic anhydrase"/>
    <property type="match status" value="1"/>
</dbReference>
<dbReference type="FunFam" id="3.40.1050.10:FF:000003">
    <property type="entry name" value="Carbonic anhydrase"/>
    <property type="match status" value="1"/>
</dbReference>
<keyword evidence="9" id="KW-1282">Carboxysome</keyword>
<evidence type="ECO:0000256" key="3">
    <source>
        <dbReference type="ARBA" id="ARBA00014628"/>
    </source>
</evidence>
<dbReference type="SUPFAM" id="SSF53056">
    <property type="entry name" value="beta-carbonic anhydrase, cab"/>
    <property type="match status" value="1"/>
</dbReference>
<evidence type="ECO:0000256" key="6">
    <source>
        <dbReference type="ARBA" id="ARBA00023239"/>
    </source>
</evidence>
<feature type="binding site" evidence="13">
    <location>
        <position position="39"/>
    </location>
    <ligand>
        <name>Zn(2+)</name>
        <dbReference type="ChEBI" id="CHEBI:29105"/>
    </ligand>
</feature>
<dbReference type="HOGENOM" id="CLU_053879_5_3_3"/>
<gene>
    <name evidence="16" type="ordered locus">PCC7424_4953</name>
</gene>
<feature type="binding site" evidence="13">
    <location>
        <position position="98"/>
    </location>
    <ligand>
        <name>Zn(2+)</name>
        <dbReference type="ChEBI" id="CHEBI:29105"/>
    </ligand>
</feature>
<keyword evidence="17" id="KW-1185">Reference proteome</keyword>
<evidence type="ECO:0000256" key="14">
    <source>
        <dbReference type="RuleBase" id="RU003956"/>
    </source>
</evidence>
<name>B7KFI2_GLOC7</name>
<dbReference type="RefSeq" id="WP_015956888.1">
    <property type="nucleotide sequence ID" value="NC_011729.1"/>
</dbReference>
<dbReference type="PANTHER" id="PTHR11002">
    <property type="entry name" value="CARBONIC ANHYDRASE"/>
    <property type="match status" value="1"/>
</dbReference>
<evidence type="ECO:0000256" key="4">
    <source>
        <dbReference type="ARBA" id="ARBA00022723"/>
    </source>
</evidence>
<reference evidence="17" key="1">
    <citation type="journal article" date="2011" name="MBio">
        <title>Novel metabolic attributes of the genus Cyanothece, comprising a group of unicellular nitrogen-fixing Cyanobacteria.</title>
        <authorList>
            <person name="Bandyopadhyay A."/>
            <person name="Elvitigala T."/>
            <person name="Welsh E."/>
            <person name="Stockel J."/>
            <person name="Liberton M."/>
            <person name="Min H."/>
            <person name="Sherman L.A."/>
            <person name="Pakrasi H.B."/>
        </authorList>
    </citation>
    <scope>NUCLEOTIDE SEQUENCE [LARGE SCALE GENOMIC DNA]</scope>
    <source>
        <strain evidence="17">PCC 7424</strain>
    </source>
</reference>
<dbReference type="SMART" id="SM00947">
    <property type="entry name" value="Pro_CA"/>
    <property type="match status" value="1"/>
</dbReference>
<feature type="binding site" evidence="13">
    <location>
        <position position="41"/>
    </location>
    <ligand>
        <name>Zn(2+)</name>
        <dbReference type="ChEBI" id="CHEBI:29105"/>
    </ligand>
</feature>
<feature type="compositionally biased region" description="Low complexity" evidence="15">
    <location>
        <begin position="245"/>
        <end position="259"/>
    </location>
</feature>
<organism evidence="16 17">
    <name type="scientific">Gloeothece citriformis (strain PCC 7424)</name>
    <name type="common">Cyanothece sp. (strain PCC 7424)</name>
    <dbReference type="NCBI Taxonomy" id="65393"/>
    <lineage>
        <taxon>Bacteria</taxon>
        <taxon>Bacillati</taxon>
        <taxon>Cyanobacteriota</taxon>
        <taxon>Cyanophyceae</taxon>
        <taxon>Oscillatoriophycideae</taxon>
        <taxon>Chroococcales</taxon>
        <taxon>Aphanothecaceae</taxon>
        <taxon>Gloeothece</taxon>
        <taxon>Gloeothece citriformis</taxon>
    </lineage>
</organism>
<dbReference type="InterPro" id="IPR001765">
    <property type="entry name" value="Carbonic_anhydrase"/>
</dbReference>
<accession>B7KFI2</accession>
<protein>
    <recommendedName>
        <fullName evidence="3 14">Carbonic anhydrase</fullName>
        <ecNumber evidence="2 14">4.2.1.1</ecNumber>
    </recommendedName>
    <alternativeName>
        <fullName evidence="11 14">Carbonate dehydratase</fullName>
    </alternativeName>
</protein>
<evidence type="ECO:0000256" key="2">
    <source>
        <dbReference type="ARBA" id="ARBA00012925"/>
    </source>
</evidence>